<dbReference type="GO" id="GO:0003723">
    <property type="term" value="F:RNA binding"/>
    <property type="evidence" value="ECO:0007669"/>
    <property type="project" value="InterPro"/>
</dbReference>
<keyword evidence="6" id="KW-0696">RNA-directed RNA polymerase</keyword>
<dbReference type="InterPro" id="IPR007094">
    <property type="entry name" value="RNA-dir_pol_PSvirus"/>
</dbReference>
<dbReference type="InterPro" id="IPR043502">
    <property type="entry name" value="DNA/RNA_pol_sf"/>
</dbReference>
<dbReference type="CDD" id="cd23167">
    <property type="entry name" value="ps-ssRNAv_RdRp-like"/>
    <property type="match status" value="1"/>
</dbReference>
<dbReference type="GO" id="GO:0003968">
    <property type="term" value="F:RNA-directed RNA polymerase activity"/>
    <property type="evidence" value="ECO:0007669"/>
    <property type="project" value="UniProtKB-KW"/>
</dbReference>
<dbReference type="SUPFAM" id="SSF56672">
    <property type="entry name" value="DNA/RNA polymerases"/>
    <property type="match status" value="1"/>
</dbReference>
<sequence length="916" mass="102521">MLSSNTVRIKINRCYSLCVNKSVTPWIQAVAARVLEHLLGAAVPQEALHHHNYHLWARIIQAVEQHALPDVQGEPDYDWSEKFQYGAGNSRFALGRIEDWLGLTNRALYKRGYRWFKQLLNRNDCSYERALCMLIMGDVWAYVAPDIGKVADRLRIGGLDPLVYVEVGKAIHTAVRGSNTLLGRKLLTRDLAVCSYWDCLAGRYFGAGDMEKEIADRTSDLKPKVFIMEDGSRSHEGFMVEFRRAVKEVLSSTVADGGEKMRRGLDIAKDFDTFLEFRKSWVRPGSVTGSPKTDIALKAVGERETMIAEIADEIHTMGLFVLHKVRLNKAATFEFPEFVGIVKKAIGDYVPNSFTRYFIKNEIAKPKGRALYPSHVLHYIIASYCLHLLMKGLPIEHARLVPEESIARDEHWMWRQARDFTVGWMADYDNFNESHEIEDMQAVMHSLKTVYRQAGAMSDDLRHMLDWVIEAYEKTILEYEGGLYKFKHGMLSGQAPTSAINTVMNASNKRVIRRQMHVLYGESVMNKRTSGGDDVAAEVYDAYQAALLIKVGQMMGFAFSSHKQLISTTNYEFFRLFISSEGTYGSLPRALGSLCSGQWSNSVKAKFVDPASKLSSVVEIARKAGRRAYCNVTFMDKVCAVAFKKWSTYGEQQLADGYIHGARDKGGLGIPRADGSVYDIEPLAKPKAEPVVLMGLPDDASSKLAQRQHDEALPIVGRNGVESVKIAAARMSEAVFKGNIAAMESVKIAAARMSEAVFKGNIAAMEGVGVAQILGDPIPQQSVKIRSVRNIPRLPDDGTLTARHYWKDSKRLADLTDRISSAGRRYDGLAQAVKSEYRRRLADTIALGYGIDGRLLYFWKEELTLYGCGTYLLTEDYYSGAVLLSLATTTKYTDTAVSERLAYYASALANSNLMNY</sequence>
<name>A0A1L3KFJ4_9VIRU</name>
<evidence type="ECO:0000256" key="5">
    <source>
        <dbReference type="ARBA" id="ARBA00048744"/>
    </source>
</evidence>
<reference evidence="8" key="1">
    <citation type="journal article" date="2016" name="Nature">
        <title>Redefining the invertebrate RNA virosphere.</title>
        <authorList>
            <person name="Shi M."/>
            <person name="Lin X.D."/>
            <person name="Tian J.H."/>
            <person name="Chen L.J."/>
            <person name="Chen X."/>
            <person name="Li C.X."/>
            <person name="Qin X.C."/>
            <person name="Li J."/>
            <person name="Cao J.P."/>
            <person name="Eden J.S."/>
            <person name="Buchmann J."/>
            <person name="Wang W."/>
            <person name="Xu J."/>
            <person name="Holmes E.C."/>
            <person name="Zhang Y.Z."/>
        </authorList>
    </citation>
    <scope>NUCLEOTIDE SEQUENCE</scope>
    <source>
        <strain evidence="8">WHZM9836</strain>
    </source>
</reference>
<keyword evidence="2 6" id="KW-0548">Nucleotidyltransferase</keyword>
<evidence type="ECO:0000259" key="7">
    <source>
        <dbReference type="PROSITE" id="PS50507"/>
    </source>
</evidence>
<dbReference type="EMBL" id="KX882987">
    <property type="protein sequence ID" value="APG76052.1"/>
    <property type="molecule type" value="Genomic_RNA"/>
</dbReference>
<keyword evidence="4 6" id="KW-0693">Viral RNA replication</keyword>
<dbReference type="Pfam" id="PF02123">
    <property type="entry name" value="RdRP_4"/>
    <property type="match status" value="1"/>
</dbReference>
<keyword evidence="3 6" id="KW-0547">Nucleotide-binding</keyword>
<dbReference type="PROSITE" id="PS50507">
    <property type="entry name" value="RDRP_SSRNA_POS"/>
    <property type="match status" value="1"/>
</dbReference>
<keyword evidence="1 6" id="KW-0808">Transferase</keyword>
<evidence type="ECO:0000256" key="2">
    <source>
        <dbReference type="ARBA" id="ARBA00022695"/>
    </source>
</evidence>
<dbReference type="InterPro" id="IPR001795">
    <property type="entry name" value="RNA-dir_pol_luteovirus"/>
</dbReference>
<dbReference type="EC" id="2.7.7.48" evidence="6"/>
<dbReference type="GO" id="GO:0006351">
    <property type="term" value="P:DNA-templated transcription"/>
    <property type="evidence" value="ECO:0007669"/>
    <property type="project" value="InterPro"/>
</dbReference>
<evidence type="ECO:0000313" key="8">
    <source>
        <dbReference type="EMBL" id="APG76052.1"/>
    </source>
</evidence>
<evidence type="ECO:0000256" key="4">
    <source>
        <dbReference type="ARBA" id="ARBA00022953"/>
    </source>
</evidence>
<feature type="domain" description="RdRp catalytic" evidence="7">
    <location>
        <begin position="421"/>
        <end position="547"/>
    </location>
</feature>
<evidence type="ECO:0000256" key="6">
    <source>
        <dbReference type="RuleBase" id="RU364050"/>
    </source>
</evidence>
<organism evidence="8">
    <name type="scientific">Wuhan insect virus 29</name>
    <dbReference type="NCBI Taxonomy" id="1923733"/>
    <lineage>
        <taxon>Viruses</taxon>
        <taxon>Riboviria</taxon>
    </lineage>
</organism>
<proteinExistence type="predicted"/>
<accession>A0A1L3KFJ4</accession>
<comment type="catalytic activity">
    <reaction evidence="5 6">
        <text>RNA(n) + a ribonucleoside 5'-triphosphate = RNA(n+1) + diphosphate</text>
        <dbReference type="Rhea" id="RHEA:21248"/>
        <dbReference type="Rhea" id="RHEA-COMP:14527"/>
        <dbReference type="Rhea" id="RHEA-COMP:17342"/>
        <dbReference type="ChEBI" id="CHEBI:33019"/>
        <dbReference type="ChEBI" id="CHEBI:61557"/>
        <dbReference type="ChEBI" id="CHEBI:140395"/>
        <dbReference type="EC" id="2.7.7.48"/>
    </reaction>
</comment>
<dbReference type="GO" id="GO:0039694">
    <property type="term" value="P:viral RNA genome replication"/>
    <property type="evidence" value="ECO:0007669"/>
    <property type="project" value="InterPro"/>
</dbReference>
<evidence type="ECO:0000256" key="3">
    <source>
        <dbReference type="ARBA" id="ARBA00022741"/>
    </source>
</evidence>
<evidence type="ECO:0000256" key="1">
    <source>
        <dbReference type="ARBA" id="ARBA00022679"/>
    </source>
</evidence>
<dbReference type="GO" id="GO:0000166">
    <property type="term" value="F:nucleotide binding"/>
    <property type="evidence" value="ECO:0007669"/>
    <property type="project" value="UniProtKB-KW"/>
</dbReference>
<protein>
    <recommendedName>
        <fullName evidence="6">RNA-directed RNA polymerase</fullName>
        <ecNumber evidence="6">2.7.7.48</ecNumber>
    </recommendedName>
</protein>